<dbReference type="AlphaFoldDB" id="A0A8D2NNN3"/>
<keyword evidence="6" id="KW-1015">Disulfide bond</keyword>
<feature type="chain" id="PRO_5034580992" description="Interleukin" evidence="9">
    <location>
        <begin position="22"/>
        <end position="173"/>
    </location>
</feature>
<keyword evidence="3 8" id="KW-0202">Cytokine</keyword>
<evidence type="ECO:0000256" key="4">
    <source>
        <dbReference type="ARBA" id="ARBA00022525"/>
    </source>
</evidence>
<keyword evidence="4" id="KW-0964">Secreted</keyword>
<dbReference type="InterPro" id="IPR009079">
    <property type="entry name" value="4_helix_cytokine-like_core"/>
</dbReference>
<evidence type="ECO:0000256" key="9">
    <source>
        <dbReference type="SAM" id="SignalP"/>
    </source>
</evidence>
<evidence type="ECO:0000256" key="3">
    <source>
        <dbReference type="ARBA" id="ARBA00022514"/>
    </source>
</evidence>
<dbReference type="Gene3D" id="1.20.1250.70">
    <property type="entry name" value="Interleukin-15/Interleukin-21"/>
    <property type="match status" value="1"/>
</dbReference>
<dbReference type="GO" id="GO:0005615">
    <property type="term" value="C:extracellular space"/>
    <property type="evidence" value="ECO:0007669"/>
    <property type="project" value="UniProtKB-KW"/>
</dbReference>
<evidence type="ECO:0000256" key="6">
    <source>
        <dbReference type="ARBA" id="ARBA00023157"/>
    </source>
</evidence>
<keyword evidence="11" id="KW-1185">Reference proteome</keyword>
<protein>
    <recommendedName>
        <fullName evidence="8">Interleukin</fullName>
    </recommendedName>
</protein>
<dbReference type="GO" id="GO:0006955">
    <property type="term" value="P:immune response"/>
    <property type="evidence" value="ECO:0007669"/>
    <property type="project" value="InterPro"/>
</dbReference>
<dbReference type="Pfam" id="PF02372">
    <property type="entry name" value="IL15"/>
    <property type="match status" value="1"/>
</dbReference>
<evidence type="ECO:0000256" key="5">
    <source>
        <dbReference type="ARBA" id="ARBA00022729"/>
    </source>
</evidence>
<keyword evidence="5 9" id="KW-0732">Signal</keyword>
<sequence length="173" mass="19953">MKRMIIFCMLFFCSTMMLTAASPRTLKYKQIKKKIEDLQTMVKDKDAELLHTPENFVEGCLSTAVTCFKKGVQKLQPASSQDKGAFHKAIRIVSRFTYRDSGEHCESNETKTCESYEKKSPKEFLKSFENLMQMVSKVHSSWMLSDILQIITDILSLQPYQQCLVFTALQELI</sequence>
<evidence type="ECO:0000256" key="8">
    <source>
        <dbReference type="RuleBase" id="RU003453"/>
    </source>
</evidence>
<reference evidence="10" key="2">
    <citation type="submission" date="2025-09" db="UniProtKB">
        <authorList>
            <consortium name="Ensembl"/>
        </authorList>
    </citation>
    <scope>IDENTIFICATION</scope>
</reference>
<name>A0A8D2NNN3_ZONAL</name>
<dbReference type="SUPFAM" id="SSF47266">
    <property type="entry name" value="4-helical cytokines"/>
    <property type="match status" value="1"/>
</dbReference>
<accession>A0A8D2NNN3</accession>
<dbReference type="Ensembl" id="ENSZALT00000029864.1">
    <property type="protein sequence ID" value="ENSZALP00000023014.1"/>
    <property type="gene ID" value="ENSZALG00000017824.1"/>
</dbReference>
<evidence type="ECO:0000256" key="1">
    <source>
        <dbReference type="ARBA" id="ARBA00004613"/>
    </source>
</evidence>
<reference evidence="10" key="1">
    <citation type="submission" date="2025-08" db="UniProtKB">
        <authorList>
            <consortium name="Ensembl"/>
        </authorList>
    </citation>
    <scope>IDENTIFICATION</scope>
</reference>
<dbReference type="GO" id="GO:0005125">
    <property type="term" value="F:cytokine activity"/>
    <property type="evidence" value="ECO:0007669"/>
    <property type="project" value="UniProtKB-KW"/>
</dbReference>
<dbReference type="PANTHER" id="PTHR14356:SF2">
    <property type="entry name" value="INTERLEUKIN-21"/>
    <property type="match status" value="1"/>
</dbReference>
<dbReference type="GO" id="GO:0005126">
    <property type="term" value="F:cytokine receptor binding"/>
    <property type="evidence" value="ECO:0007669"/>
    <property type="project" value="InterPro"/>
</dbReference>
<comment type="similarity">
    <text evidence="2 8">Belongs to the IL-15/IL-21 family.</text>
</comment>
<evidence type="ECO:0000256" key="2">
    <source>
        <dbReference type="ARBA" id="ARBA00006050"/>
    </source>
</evidence>
<comment type="function">
    <text evidence="7">Cytokine with immunoregulatory activity. May promote the transition between innate and adaptive immunity. Induces the production of IgG(1) and IgG(3) in B-cells. Implicated in the generation and maintenance of T follicular helper (Tfh) cells and the formation of germinal-centers. Together with IL6, control the early generation of Tfh cells and are critical for an effective antibody response to acute viral infection. May play a role in proliferation and maturation of natural killer (NK) cells in synergy with IL15. May regulate proliferation of mature B- and T-cells in response to activating stimuli. In synergy with IL15 and IL18 stimulates interferon gamma production in T-cells and NK cells. During T-cell mediated immune response may inhibit dendritic cells (DC) activation and maturation.</text>
</comment>
<evidence type="ECO:0000313" key="11">
    <source>
        <dbReference type="Proteomes" id="UP000694413"/>
    </source>
</evidence>
<dbReference type="InterPro" id="IPR003443">
    <property type="entry name" value="IL-15/IL-21_fam"/>
</dbReference>
<proteinExistence type="inferred from homology"/>
<comment type="subcellular location">
    <subcellularLocation>
        <location evidence="1">Secreted</location>
    </subcellularLocation>
</comment>
<evidence type="ECO:0000256" key="7">
    <source>
        <dbReference type="ARBA" id="ARBA00045924"/>
    </source>
</evidence>
<dbReference type="Proteomes" id="UP000694413">
    <property type="component" value="Unassembled WGS sequence"/>
</dbReference>
<organism evidence="10 11">
    <name type="scientific">Zonotrichia albicollis</name>
    <name type="common">White-throated sparrow</name>
    <name type="synonym">Fringilla albicollis</name>
    <dbReference type="NCBI Taxonomy" id="44394"/>
    <lineage>
        <taxon>Eukaryota</taxon>
        <taxon>Metazoa</taxon>
        <taxon>Chordata</taxon>
        <taxon>Craniata</taxon>
        <taxon>Vertebrata</taxon>
        <taxon>Euteleostomi</taxon>
        <taxon>Archelosauria</taxon>
        <taxon>Archosauria</taxon>
        <taxon>Dinosauria</taxon>
        <taxon>Saurischia</taxon>
        <taxon>Theropoda</taxon>
        <taxon>Coelurosauria</taxon>
        <taxon>Aves</taxon>
        <taxon>Neognathae</taxon>
        <taxon>Neoaves</taxon>
        <taxon>Telluraves</taxon>
        <taxon>Australaves</taxon>
        <taxon>Passeriformes</taxon>
        <taxon>Passerellidae</taxon>
        <taxon>Zonotrichia</taxon>
    </lineage>
</organism>
<evidence type="ECO:0000313" key="10">
    <source>
        <dbReference type="Ensembl" id="ENSZALP00000023014.1"/>
    </source>
</evidence>
<feature type="signal peptide" evidence="9">
    <location>
        <begin position="1"/>
        <end position="21"/>
    </location>
</feature>
<dbReference type="PANTHER" id="PTHR14356">
    <property type="entry name" value="INTERLEUKIN-15-RELATED"/>
    <property type="match status" value="1"/>
</dbReference>
<dbReference type="GO" id="GO:0045954">
    <property type="term" value="P:positive regulation of natural killer cell mediated cytotoxicity"/>
    <property type="evidence" value="ECO:0007669"/>
    <property type="project" value="TreeGrafter"/>
</dbReference>